<dbReference type="Proteomes" id="UP000057820">
    <property type="component" value="Chromosome 1"/>
</dbReference>
<reference evidence="2" key="1">
    <citation type="submission" date="2015-03" db="EMBL/GenBank/DDBJ databases">
        <authorList>
            <consortium name="Pathogen Informatics"/>
        </authorList>
    </citation>
    <scope>NUCLEOTIDE SEQUENCE [LARGE SCALE GENOMIC DNA]</scope>
    <source>
        <strain evidence="2">NCTC11134</strain>
    </source>
</reference>
<evidence type="ECO:0000313" key="2">
    <source>
        <dbReference type="Proteomes" id="UP000057820"/>
    </source>
</evidence>
<sequence length="54" mass="6283">MRELIHDTDQLDALPPGARIVDQGVRATKTDDGAWLYETGMFWEPIRFPVRRIK</sequence>
<organism evidence="1 2">
    <name type="scientific">Nocardia farcinica</name>
    <dbReference type="NCBI Taxonomy" id="37329"/>
    <lineage>
        <taxon>Bacteria</taxon>
        <taxon>Bacillati</taxon>
        <taxon>Actinomycetota</taxon>
        <taxon>Actinomycetes</taxon>
        <taxon>Mycobacteriales</taxon>
        <taxon>Nocardiaceae</taxon>
        <taxon>Nocardia</taxon>
    </lineage>
</organism>
<dbReference type="AlphaFoldDB" id="A0A0H5NEN2"/>
<dbReference type="KEGG" id="nfr:ERS450000_00227"/>
<proteinExistence type="predicted"/>
<evidence type="ECO:0000313" key="1">
    <source>
        <dbReference type="EMBL" id="CRY73612.1"/>
    </source>
</evidence>
<protein>
    <submittedName>
        <fullName evidence="1">Uncharacterized protein</fullName>
    </submittedName>
</protein>
<accession>A0A0H5NEN2</accession>
<dbReference type="EMBL" id="LN868938">
    <property type="protein sequence ID" value="CRY73612.1"/>
    <property type="molecule type" value="Genomic_DNA"/>
</dbReference>
<name>A0A0H5NEN2_NOCFR</name>
<gene>
    <name evidence="1" type="ORF">ERS450000_00227</name>
</gene>
<dbReference type="RefSeq" id="WP_159005651.1">
    <property type="nucleotide sequence ID" value="NZ_CP031418.1"/>
</dbReference>